<name>A0A285TA54_9HYPH</name>
<dbReference type="EMBL" id="OBML01000009">
    <property type="protein sequence ID" value="SOC17886.1"/>
    <property type="molecule type" value="Genomic_DNA"/>
</dbReference>
<reference evidence="12 13" key="1">
    <citation type="submission" date="2017-08" db="EMBL/GenBank/DDBJ databases">
        <authorList>
            <person name="de Groot N.N."/>
        </authorList>
    </citation>
    <scope>NUCLEOTIDE SEQUENCE [LARGE SCALE GENOMIC DNA]</scope>
    <source>
        <strain evidence="12 13">USBA 352</strain>
    </source>
</reference>
<comment type="subcellular location">
    <subcellularLocation>
        <location evidence="1">Membrane</location>
        <topology evidence="1">Multi-pass membrane protein</topology>
    </subcellularLocation>
</comment>
<keyword evidence="6" id="KW-0560">Oxidoreductase</keyword>
<keyword evidence="13" id="KW-1185">Reference proteome</keyword>
<dbReference type="GO" id="GO:0006631">
    <property type="term" value="P:fatty acid metabolic process"/>
    <property type="evidence" value="ECO:0007669"/>
    <property type="project" value="UniProtKB-KW"/>
</dbReference>
<gene>
    <name evidence="12" type="ORF">SAMN05421512_109121</name>
</gene>
<evidence type="ECO:0000259" key="11">
    <source>
        <dbReference type="Pfam" id="PF00487"/>
    </source>
</evidence>
<keyword evidence="9 10" id="KW-0472">Membrane</keyword>
<keyword evidence="8" id="KW-0443">Lipid metabolism</keyword>
<feature type="transmembrane region" description="Helical" evidence="10">
    <location>
        <begin position="40"/>
        <end position="62"/>
    </location>
</feature>
<evidence type="ECO:0000256" key="2">
    <source>
        <dbReference type="ARBA" id="ARBA00008749"/>
    </source>
</evidence>
<feature type="transmembrane region" description="Helical" evidence="10">
    <location>
        <begin position="68"/>
        <end position="86"/>
    </location>
</feature>
<dbReference type="InterPro" id="IPR015876">
    <property type="entry name" value="Acyl-CoA_DS"/>
</dbReference>
<feature type="transmembrane region" description="Helical" evidence="10">
    <location>
        <begin position="219"/>
        <end position="240"/>
    </location>
</feature>
<dbReference type="PANTHER" id="PTHR11351">
    <property type="entry name" value="ACYL-COA DESATURASE"/>
    <property type="match status" value="1"/>
</dbReference>
<organism evidence="12 13">
    <name type="scientific">Stappia indica</name>
    <dbReference type="NCBI Taxonomy" id="538381"/>
    <lineage>
        <taxon>Bacteria</taxon>
        <taxon>Pseudomonadati</taxon>
        <taxon>Pseudomonadota</taxon>
        <taxon>Alphaproteobacteria</taxon>
        <taxon>Hyphomicrobiales</taxon>
        <taxon>Stappiaceae</taxon>
        <taxon>Stappia</taxon>
    </lineage>
</organism>
<dbReference type="Pfam" id="PF00487">
    <property type="entry name" value="FA_desaturase"/>
    <property type="match status" value="1"/>
</dbReference>
<dbReference type="AlphaFoldDB" id="A0A285TA54"/>
<evidence type="ECO:0000256" key="4">
    <source>
        <dbReference type="ARBA" id="ARBA00022832"/>
    </source>
</evidence>
<dbReference type="STRING" id="538381.GCA_001696535_02401"/>
<dbReference type="PANTHER" id="PTHR11351:SF3">
    <property type="entry name" value="BLL4393 PROTEIN"/>
    <property type="match status" value="1"/>
</dbReference>
<sequence>MLNRGDQIAHQMFQQAQLPGQPRQKVIDSPHLHKMQRMHFFLFDVLPILGTACAIVLLFFHPITTVDLTLFFVFWTLSGLGISIGYHRLFTHRSFKASAPVRAALGIFGSMAGQGGVISWTAMHRRHHELGDQEGDLHSPNLHGSGFSGKIKGFIHAHFTWMVAHPYPNVVHYAPDLLKDRVMIWVNRHYYTWIILGLLIPTVIGGLVSQSWMGALTGFLWGGMVRMFIVEQGIFALNSLCHLIGRRRFVTDDQSTNISWLAPFIFGESWHHNHHAFPGSASFGLAWYRIDPGYWVIRLLALFGQAWDIKVPTKEQIERREIRSA</sequence>
<proteinExistence type="inferred from homology"/>
<keyword evidence="3 10" id="KW-0812">Transmembrane</keyword>
<evidence type="ECO:0000256" key="5">
    <source>
        <dbReference type="ARBA" id="ARBA00022989"/>
    </source>
</evidence>
<dbReference type="InterPro" id="IPR005804">
    <property type="entry name" value="FA_desaturase_dom"/>
</dbReference>
<dbReference type="Proteomes" id="UP000219331">
    <property type="component" value="Unassembled WGS sequence"/>
</dbReference>
<evidence type="ECO:0000256" key="9">
    <source>
        <dbReference type="ARBA" id="ARBA00023136"/>
    </source>
</evidence>
<keyword evidence="4" id="KW-0276">Fatty acid metabolism</keyword>
<keyword evidence="7" id="KW-0408">Iron</keyword>
<feature type="transmembrane region" description="Helical" evidence="10">
    <location>
        <begin position="190"/>
        <end position="213"/>
    </location>
</feature>
<feature type="domain" description="Fatty acid desaturase" evidence="11">
    <location>
        <begin position="71"/>
        <end position="298"/>
    </location>
</feature>
<evidence type="ECO:0000256" key="1">
    <source>
        <dbReference type="ARBA" id="ARBA00004141"/>
    </source>
</evidence>
<dbReference type="PRINTS" id="PR00075">
    <property type="entry name" value="FACDDSATRASE"/>
</dbReference>
<dbReference type="CDD" id="cd03505">
    <property type="entry name" value="Delta9-FADS-like"/>
    <property type="match status" value="1"/>
</dbReference>
<comment type="similarity">
    <text evidence="2">Belongs to the fatty acid desaturase type 2 family.</text>
</comment>
<protein>
    <submittedName>
        <fullName evidence="12">Delta-9 acyl-phospholipid desaturase</fullName>
    </submittedName>
</protein>
<evidence type="ECO:0000256" key="7">
    <source>
        <dbReference type="ARBA" id="ARBA00023004"/>
    </source>
</evidence>
<evidence type="ECO:0000313" key="12">
    <source>
        <dbReference type="EMBL" id="SOC17886.1"/>
    </source>
</evidence>
<evidence type="ECO:0000256" key="10">
    <source>
        <dbReference type="SAM" id="Phobius"/>
    </source>
</evidence>
<evidence type="ECO:0000256" key="3">
    <source>
        <dbReference type="ARBA" id="ARBA00022692"/>
    </source>
</evidence>
<evidence type="ECO:0000256" key="6">
    <source>
        <dbReference type="ARBA" id="ARBA00023002"/>
    </source>
</evidence>
<keyword evidence="5 10" id="KW-1133">Transmembrane helix</keyword>
<dbReference type="GO" id="GO:0016020">
    <property type="term" value="C:membrane"/>
    <property type="evidence" value="ECO:0007669"/>
    <property type="project" value="UniProtKB-SubCell"/>
</dbReference>
<accession>A0A285TA54</accession>
<evidence type="ECO:0000313" key="13">
    <source>
        <dbReference type="Proteomes" id="UP000219331"/>
    </source>
</evidence>
<dbReference type="GO" id="GO:0016717">
    <property type="term" value="F:oxidoreductase activity, acting on paired donors, with oxidation of a pair of donors resulting in the reduction of molecular oxygen to two molecules of water"/>
    <property type="evidence" value="ECO:0007669"/>
    <property type="project" value="InterPro"/>
</dbReference>
<evidence type="ECO:0000256" key="8">
    <source>
        <dbReference type="ARBA" id="ARBA00023098"/>
    </source>
</evidence>
<dbReference type="RefSeq" id="WP_244297576.1">
    <property type="nucleotide sequence ID" value="NZ_OBML01000009.1"/>
</dbReference>